<proteinExistence type="inferred from homology"/>
<keyword evidence="6 8" id="KW-0057">Aromatic amino acid biosynthesis</keyword>
<feature type="binding site" evidence="8">
    <location>
        <position position="62"/>
    </location>
    <ligand>
        <name>shikimate</name>
        <dbReference type="ChEBI" id="CHEBI:36208"/>
    </ligand>
</feature>
<evidence type="ECO:0000256" key="1">
    <source>
        <dbReference type="ARBA" id="ARBA00004871"/>
    </source>
</evidence>
<evidence type="ECO:0000256" key="7">
    <source>
        <dbReference type="ARBA" id="ARBA00049442"/>
    </source>
</evidence>
<accession>A0A264W246</accession>
<feature type="domain" description="Shikimate dehydrogenase substrate binding N-terminal" evidence="10">
    <location>
        <begin position="7"/>
        <end position="89"/>
    </location>
</feature>
<dbReference type="Proteomes" id="UP000217065">
    <property type="component" value="Unassembled WGS sequence"/>
</dbReference>
<dbReference type="NCBIfam" id="NF001310">
    <property type="entry name" value="PRK00258.1-2"/>
    <property type="match status" value="1"/>
</dbReference>
<dbReference type="Pfam" id="PF01488">
    <property type="entry name" value="Shikimate_DH"/>
    <property type="match status" value="1"/>
</dbReference>
<dbReference type="EC" id="1.1.1.25" evidence="2 8"/>
<keyword evidence="13" id="KW-1185">Reference proteome</keyword>
<dbReference type="InterPro" id="IPR036291">
    <property type="entry name" value="NAD(P)-bd_dom_sf"/>
</dbReference>
<dbReference type="InterPro" id="IPR013708">
    <property type="entry name" value="Shikimate_DH-bd_N"/>
</dbReference>
<dbReference type="Pfam" id="PF08501">
    <property type="entry name" value="Shikimate_dh_N"/>
    <property type="match status" value="1"/>
</dbReference>
<dbReference type="HAMAP" id="MF_00222">
    <property type="entry name" value="Shikimate_DH_AroE"/>
    <property type="match status" value="1"/>
</dbReference>
<evidence type="ECO:0000259" key="10">
    <source>
        <dbReference type="Pfam" id="PF08501"/>
    </source>
</evidence>
<feature type="binding site" evidence="8">
    <location>
        <position position="102"/>
    </location>
    <ligand>
        <name>shikimate</name>
        <dbReference type="ChEBI" id="CHEBI:36208"/>
    </ligand>
</feature>
<gene>
    <name evidence="8 12" type="primary">aroE</name>
    <name evidence="12" type="ORF">CF394_13355</name>
</gene>
<evidence type="ECO:0000256" key="5">
    <source>
        <dbReference type="ARBA" id="ARBA00023002"/>
    </source>
</evidence>
<protein>
    <recommendedName>
        <fullName evidence="2 8">Shikimate dehydrogenase (NADP(+))</fullName>
        <shortName evidence="8">SDH</shortName>
        <ecNumber evidence="2 8">1.1.1.25</ecNumber>
    </recommendedName>
</protein>
<evidence type="ECO:0000256" key="8">
    <source>
        <dbReference type="HAMAP-Rule" id="MF_00222"/>
    </source>
</evidence>
<dbReference type="InterPro" id="IPR046346">
    <property type="entry name" value="Aminoacid_DH-like_N_sf"/>
</dbReference>
<comment type="subunit">
    <text evidence="8">Homodimer.</text>
</comment>
<dbReference type="InterPro" id="IPR041121">
    <property type="entry name" value="SDH_C"/>
</dbReference>
<dbReference type="PANTHER" id="PTHR21089">
    <property type="entry name" value="SHIKIMATE DEHYDROGENASE"/>
    <property type="match status" value="1"/>
</dbReference>
<comment type="caution">
    <text evidence="8">Lacks conserved residue(s) required for the propagation of feature annotation.</text>
</comment>
<evidence type="ECO:0000256" key="6">
    <source>
        <dbReference type="ARBA" id="ARBA00023141"/>
    </source>
</evidence>
<dbReference type="InterPro" id="IPR006151">
    <property type="entry name" value="Shikm_DH/Glu-tRNA_Rdtase"/>
</dbReference>
<organism evidence="12 13">
    <name type="scientific">Tetzosporium hominis</name>
    <dbReference type="NCBI Taxonomy" id="2020506"/>
    <lineage>
        <taxon>Bacteria</taxon>
        <taxon>Bacillati</taxon>
        <taxon>Bacillota</taxon>
        <taxon>Bacilli</taxon>
        <taxon>Bacillales</taxon>
        <taxon>Caryophanaceae</taxon>
        <taxon>Tetzosporium</taxon>
    </lineage>
</organism>
<evidence type="ECO:0000313" key="13">
    <source>
        <dbReference type="Proteomes" id="UP000217065"/>
    </source>
</evidence>
<dbReference type="PANTHER" id="PTHR21089:SF1">
    <property type="entry name" value="BIFUNCTIONAL 3-DEHYDROQUINATE DEHYDRATASE_SHIKIMATE DEHYDROGENASE, CHLOROPLASTIC"/>
    <property type="match status" value="1"/>
</dbReference>
<dbReference type="GO" id="GO:0009423">
    <property type="term" value="P:chorismate biosynthetic process"/>
    <property type="evidence" value="ECO:0007669"/>
    <property type="project" value="UniProtKB-UniRule"/>
</dbReference>
<comment type="caution">
    <text evidence="12">The sequence shown here is derived from an EMBL/GenBank/DDBJ whole genome shotgun (WGS) entry which is preliminary data.</text>
</comment>
<dbReference type="SUPFAM" id="SSF53223">
    <property type="entry name" value="Aminoacid dehydrogenase-like, N-terminal domain"/>
    <property type="match status" value="1"/>
</dbReference>
<keyword evidence="3 8" id="KW-0028">Amino-acid biosynthesis</keyword>
<name>A0A264W246_9BACL</name>
<dbReference type="Gene3D" id="3.40.50.720">
    <property type="entry name" value="NAD(P)-binding Rossmann-like Domain"/>
    <property type="match status" value="1"/>
</dbReference>
<comment type="similarity">
    <text evidence="8">Belongs to the shikimate dehydrogenase family.</text>
</comment>
<feature type="binding site" evidence="8">
    <location>
        <position position="239"/>
    </location>
    <ligand>
        <name>shikimate</name>
        <dbReference type="ChEBI" id="CHEBI:36208"/>
    </ligand>
</feature>
<dbReference type="GO" id="GO:0019632">
    <property type="term" value="P:shikimate metabolic process"/>
    <property type="evidence" value="ECO:0007669"/>
    <property type="project" value="InterPro"/>
</dbReference>
<comment type="catalytic activity">
    <reaction evidence="7 8">
        <text>shikimate + NADP(+) = 3-dehydroshikimate + NADPH + H(+)</text>
        <dbReference type="Rhea" id="RHEA:17737"/>
        <dbReference type="ChEBI" id="CHEBI:15378"/>
        <dbReference type="ChEBI" id="CHEBI:16630"/>
        <dbReference type="ChEBI" id="CHEBI:36208"/>
        <dbReference type="ChEBI" id="CHEBI:57783"/>
        <dbReference type="ChEBI" id="CHEBI:58349"/>
        <dbReference type="EC" id="1.1.1.25"/>
    </reaction>
</comment>
<dbReference type="GO" id="GO:0005829">
    <property type="term" value="C:cytosol"/>
    <property type="evidence" value="ECO:0007669"/>
    <property type="project" value="TreeGrafter"/>
</dbReference>
<dbReference type="UniPathway" id="UPA00053">
    <property type="reaction ID" value="UER00087"/>
</dbReference>
<dbReference type="AlphaFoldDB" id="A0A264W246"/>
<comment type="function">
    <text evidence="8">Involved in the biosynthesis of the chorismate, which leads to the biosynthesis of aromatic amino acids. Catalyzes the reversible NADPH linked reduction of 3-dehydroshikimate (DHSA) to yield shikimate (SA).</text>
</comment>
<dbReference type="Pfam" id="PF18317">
    <property type="entry name" value="SDH_C"/>
    <property type="match status" value="1"/>
</dbReference>
<evidence type="ECO:0000256" key="2">
    <source>
        <dbReference type="ARBA" id="ARBA00012962"/>
    </source>
</evidence>
<feature type="binding site" evidence="8">
    <location>
        <position position="209"/>
    </location>
    <ligand>
        <name>NADP(+)</name>
        <dbReference type="ChEBI" id="CHEBI:58349"/>
    </ligand>
</feature>
<feature type="domain" description="Quinate/shikimate 5-dehydrogenase/glutamyl-tRNA reductase" evidence="9">
    <location>
        <begin position="114"/>
        <end position="186"/>
    </location>
</feature>
<evidence type="ECO:0000256" key="4">
    <source>
        <dbReference type="ARBA" id="ARBA00022857"/>
    </source>
</evidence>
<evidence type="ECO:0000313" key="12">
    <source>
        <dbReference type="EMBL" id="OZS77117.1"/>
    </source>
</evidence>
<dbReference type="GO" id="GO:0004764">
    <property type="term" value="F:shikimate 3-dehydrogenase (NADP+) activity"/>
    <property type="evidence" value="ECO:0007669"/>
    <property type="project" value="UniProtKB-UniRule"/>
</dbReference>
<dbReference type="Gene3D" id="3.40.50.10860">
    <property type="entry name" value="Leucine Dehydrogenase, chain A, domain 1"/>
    <property type="match status" value="1"/>
</dbReference>
<feature type="domain" description="SDH C-terminal" evidence="11">
    <location>
        <begin position="232"/>
        <end position="260"/>
    </location>
</feature>
<dbReference type="GO" id="GO:0050661">
    <property type="term" value="F:NADP binding"/>
    <property type="evidence" value="ECO:0007669"/>
    <property type="project" value="InterPro"/>
</dbReference>
<comment type="pathway">
    <text evidence="1 8">Metabolic intermediate biosynthesis; chorismate biosynthesis; chorismate from D-erythrose 4-phosphate and phosphoenolpyruvate: step 4/7.</text>
</comment>
<reference evidence="12 13" key="1">
    <citation type="submission" date="2017-07" db="EMBL/GenBank/DDBJ databases">
        <title>Tetzosporium hominis gen.nov. sp.nov.</title>
        <authorList>
            <person name="Tetz G."/>
            <person name="Tetz V."/>
        </authorList>
    </citation>
    <scope>NUCLEOTIDE SEQUENCE [LARGE SCALE GENOMIC DNA]</scope>
    <source>
        <strain evidence="12 13">VT-49</strain>
    </source>
</reference>
<evidence type="ECO:0000256" key="3">
    <source>
        <dbReference type="ARBA" id="ARBA00022605"/>
    </source>
</evidence>
<feature type="binding site" evidence="8">
    <location>
        <position position="87"/>
    </location>
    <ligand>
        <name>shikimate</name>
        <dbReference type="ChEBI" id="CHEBI:36208"/>
    </ligand>
</feature>
<feature type="binding site" evidence="8">
    <location>
        <position position="232"/>
    </location>
    <ligand>
        <name>NADP(+)</name>
        <dbReference type="ChEBI" id="CHEBI:58349"/>
    </ligand>
</feature>
<dbReference type="NCBIfam" id="TIGR00507">
    <property type="entry name" value="aroE"/>
    <property type="match status" value="1"/>
</dbReference>
<dbReference type="InterPro" id="IPR011342">
    <property type="entry name" value="Shikimate_DH"/>
</dbReference>
<feature type="active site" description="Proton acceptor" evidence="8">
    <location>
        <position position="66"/>
    </location>
</feature>
<dbReference type="GO" id="GO:0009073">
    <property type="term" value="P:aromatic amino acid family biosynthetic process"/>
    <property type="evidence" value="ECO:0007669"/>
    <property type="project" value="UniProtKB-KW"/>
</dbReference>
<keyword evidence="5 8" id="KW-0560">Oxidoreductase</keyword>
<feature type="binding site" evidence="8">
    <location>
        <begin position="15"/>
        <end position="17"/>
    </location>
    <ligand>
        <name>shikimate</name>
        <dbReference type="ChEBI" id="CHEBI:36208"/>
    </ligand>
</feature>
<dbReference type="OrthoDB" id="9792692at2"/>
<keyword evidence="4 8" id="KW-0521">NADP</keyword>
<feature type="binding site" evidence="8">
    <location>
        <begin position="147"/>
        <end position="152"/>
    </location>
    <ligand>
        <name>NADP(+)</name>
        <dbReference type="ChEBI" id="CHEBI:58349"/>
    </ligand>
</feature>
<evidence type="ECO:0000259" key="9">
    <source>
        <dbReference type="Pfam" id="PF01488"/>
    </source>
</evidence>
<sequence>MKKWYAVLGNPIHHSISPKMHEIWFQQNAIDASYIPIFVERDKLKETVESLALLGCSGFNVTVPFKEEVLEYLDELDASAKFAGAVNTVVRSGNKWVGYNTDGLGLLANIPGLTQSTRVLVLGAGGASRGIVAALSQKGINDVTITNRTVEKATSLATDFGAKVVPIEEVTKSFATFDVVIQTTSVGMDSLATPLSHPIWTKEMLAVDIIYSPPETVFLKQARVQGAATMNGLSMLIGQGALAFELWTGIQPDQQEIRTTIFRQEGEQPC</sequence>
<dbReference type="SUPFAM" id="SSF51735">
    <property type="entry name" value="NAD(P)-binding Rossmann-fold domains"/>
    <property type="match status" value="1"/>
</dbReference>
<dbReference type="EMBL" id="NOKQ01000289">
    <property type="protein sequence ID" value="OZS77117.1"/>
    <property type="molecule type" value="Genomic_DNA"/>
</dbReference>
<feature type="binding site" evidence="8">
    <location>
        <position position="211"/>
    </location>
    <ligand>
        <name>shikimate</name>
        <dbReference type="ChEBI" id="CHEBI:36208"/>
    </ligand>
</feature>
<feature type="binding site" evidence="8">
    <location>
        <begin position="123"/>
        <end position="127"/>
    </location>
    <ligand>
        <name>NADP(+)</name>
        <dbReference type="ChEBI" id="CHEBI:58349"/>
    </ligand>
</feature>
<dbReference type="GO" id="GO:0008652">
    <property type="term" value="P:amino acid biosynthetic process"/>
    <property type="evidence" value="ECO:0007669"/>
    <property type="project" value="UniProtKB-KW"/>
</dbReference>
<evidence type="ECO:0000259" key="11">
    <source>
        <dbReference type="Pfam" id="PF18317"/>
    </source>
</evidence>
<dbReference type="InterPro" id="IPR022893">
    <property type="entry name" value="Shikimate_DH_fam"/>
</dbReference>
<dbReference type="CDD" id="cd01065">
    <property type="entry name" value="NAD_bind_Shikimate_DH"/>
    <property type="match status" value="1"/>
</dbReference>